<accession>A0A6G1H9T7</accession>
<dbReference type="GO" id="GO:0016747">
    <property type="term" value="F:acyltransferase activity, transferring groups other than amino-acyl groups"/>
    <property type="evidence" value="ECO:0007669"/>
    <property type="project" value="InterPro"/>
</dbReference>
<dbReference type="InterPro" id="IPR000182">
    <property type="entry name" value="GNAT_dom"/>
</dbReference>
<dbReference type="Gene3D" id="3.40.630.30">
    <property type="match status" value="1"/>
</dbReference>
<dbReference type="CDD" id="cd04301">
    <property type="entry name" value="NAT_SF"/>
    <property type="match status" value="1"/>
</dbReference>
<gene>
    <name evidence="2" type="ORF">K402DRAFT_451601</name>
</gene>
<dbReference type="AlphaFoldDB" id="A0A6G1H9T7"/>
<reference evidence="2" key="1">
    <citation type="journal article" date="2020" name="Stud. Mycol.">
        <title>101 Dothideomycetes genomes: a test case for predicting lifestyles and emergence of pathogens.</title>
        <authorList>
            <person name="Haridas S."/>
            <person name="Albert R."/>
            <person name="Binder M."/>
            <person name="Bloem J."/>
            <person name="Labutti K."/>
            <person name="Salamov A."/>
            <person name="Andreopoulos B."/>
            <person name="Baker S."/>
            <person name="Barry K."/>
            <person name="Bills G."/>
            <person name="Bluhm B."/>
            <person name="Cannon C."/>
            <person name="Castanera R."/>
            <person name="Culley D."/>
            <person name="Daum C."/>
            <person name="Ezra D."/>
            <person name="Gonzalez J."/>
            <person name="Henrissat B."/>
            <person name="Kuo A."/>
            <person name="Liang C."/>
            <person name="Lipzen A."/>
            <person name="Lutzoni F."/>
            <person name="Magnuson J."/>
            <person name="Mondo S."/>
            <person name="Nolan M."/>
            <person name="Ohm R."/>
            <person name="Pangilinan J."/>
            <person name="Park H.-J."/>
            <person name="Ramirez L."/>
            <person name="Alfaro M."/>
            <person name="Sun H."/>
            <person name="Tritt A."/>
            <person name="Yoshinaga Y."/>
            <person name="Zwiers L.-H."/>
            <person name="Turgeon B."/>
            <person name="Goodwin S."/>
            <person name="Spatafora J."/>
            <person name="Crous P."/>
            <person name="Grigoriev I."/>
        </authorList>
    </citation>
    <scope>NUCLEOTIDE SEQUENCE</scope>
    <source>
        <strain evidence="2">CBS 113979</strain>
    </source>
</reference>
<dbReference type="PANTHER" id="PTHR42791:SF4">
    <property type="entry name" value="ACETYLTRANSFERASE, GNAT FAMILY FAMILY (AFU_ORTHOLOGUE AFUA_4G09540)-RELATED"/>
    <property type="match status" value="1"/>
</dbReference>
<dbReference type="InterPro" id="IPR052523">
    <property type="entry name" value="Trichothecene_AcTrans"/>
</dbReference>
<protein>
    <recommendedName>
        <fullName evidence="1">N-acetyltransferase domain-containing protein</fullName>
    </recommendedName>
</protein>
<evidence type="ECO:0000313" key="3">
    <source>
        <dbReference type="Proteomes" id="UP000800041"/>
    </source>
</evidence>
<dbReference type="Proteomes" id="UP000800041">
    <property type="component" value="Unassembled WGS sequence"/>
</dbReference>
<name>A0A6G1H9T7_9PEZI</name>
<dbReference type="Pfam" id="PF13508">
    <property type="entry name" value="Acetyltransf_7"/>
    <property type="match status" value="1"/>
</dbReference>
<dbReference type="InterPro" id="IPR016181">
    <property type="entry name" value="Acyl_CoA_acyltransferase"/>
</dbReference>
<sequence>MAIEVTRMTVEDIDGAVDTVQQAFKEDPYSKWIYNEPSQRIRSTYFLCFHHYSTLHLSLYTSDSPPLFHPQTHHPPSQFNPTRNRYSLSLRCHWGIQHGLFYVARDPSSATPSKILGSAMWLAPSSPSAPQPWSLYLASWRLWLGQVYMNLYYGRGGLNTTRYWIWKDRQAEAQAAIWDSEVGYYFCNIVTVLPEAQGKGVGRALMEEVLRKADEEGVPCYLESSRYEPNVPIYERMGFMLVREMRCSDEVEEEGIMLYCMVRDVGRKAKS</sequence>
<proteinExistence type="predicted"/>
<feature type="domain" description="N-acetyltransferase" evidence="1">
    <location>
        <begin position="119"/>
        <end position="263"/>
    </location>
</feature>
<organism evidence="2 3">
    <name type="scientific">Aulographum hederae CBS 113979</name>
    <dbReference type="NCBI Taxonomy" id="1176131"/>
    <lineage>
        <taxon>Eukaryota</taxon>
        <taxon>Fungi</taxon>
        <taxon>Dikarya</taxon>
        <taxon>Ascomycota</taxon>
        <taxon>Pezizomycotina</taxon>
        <taxon>Dothideomycetes</taxon>
        <taxon>Pleosporomycetidae</taxon>
        <taxon>Aulographales</taxon>
        <taxon>Aulographaceae</taxon>
    </lineage>
</organism>
<evidence type="ECO:0000313" key="2">
    <source>
        <dbReference type="EMBL" id="KAF1989993.1"/>
    </source>
</evidence>
<evidence type="ECO:0000259" key="1">
    <source>
        <dbReference type="PROSITE" id="PS51186"/>
    </source>
</evidence>
<dbReference type="SUPFAM" id="SSF55729">
    <property type="entry name" value="Acyl-CoA N-acyltransferases (Nat)"/>
    <property type="match status" value="1"/>
</dbReference>
<dbReference type="PROSITE" id="PS51186">
    <property type="entry name" value="GNAT"/>
    <property type="match status" value="1"/>
</dbReference>
<dbReference type="OrthoDB" id="512662at2759"/>
<dbReference type="PANTHER" id="PTHR42791">
    <property type="entry name" value="GNAT FAMILY ACETYLTRANSFERASE"/>
    <property type="match status" value="1"/>
</dbReference>
<keyword evidence="3" id="KW-1185">Reference proteome</keyword>
<dbReference type="EMBL" id="ML977143">
    <property type="protein sequence ID" value="KAF1989993.1"/>
    <property type="molecule type" value="Genomic_DNA"/>
</dbReference>